<sequence length="225" mass="25810">MTTSNYVQQIDMVGYLNALQSYNENQVSELDQLDGADLLRLMLASDELQLPILISHAQDHLIKTQTEWINQTLVPILHIVCHHGTFGKLRDYTLKTNSHGASVGTHRSFKKFGSTLDSFIFSFNDTHNPTMATLSRINESLDEEAIYFSHSYGPCFGQNDLHMVDQSWNCRKTSYSNEILTGKSNFIADDYEVFQIVENDGLKEKKTEVLEERKMFIHSFDGYIR</sequence>
<proteinExistence type="predicted"/>
<accession>A0A9N9A397</accession>
<gene>
    <name evidence="1" type="ORF">DERYTH_LOCUS3592</name>
</gene>
<protein>
    <submittedName>
        <fullName evidence="1">7447_t:CDS:1</fullName>
    </submittedName>
</protein>
<name>A0A9N9A397_9GLOM</name>
<dbReference type="EMBL" id="CAJVPY010001286">
    <property type="protein sequence ID" value="CAG8515295.1"/>
    <property type="molecule type" value="Genomic_DNA"/>
</dbReference>
<organism evidence="1 2">
    <name type="scientific">Dentiscutata erythropus</name>
    <dbReference type="NCBI Taxonomy" id="1348616"/>
    <lineage>
        <taxon>Eukaryota</taxon>
        <taxon>Fungi</taxon>
        <taxon>Fungi incertae sedis</taxon>
        <taxon>Mucoromycota</taxon>
        <taxon>Glomeromycotina</taxon>
        <taxon>Glomeromycetes</taxon>
        <taxon>Diversisporales</taxon>
        <taxon>Gigasporaceae</taxon>
        <taxon>Dentiscutata</taxon>
    </lineage>
</organism>
<dbReference type="Proteomes" id="UP000789405">
    <property type="component" value="Unassembled WGS sequence"/>
</dbReference>
<dbReference type="OrthoDB" id="25620at2759"/>
<evidence type="ECO:0000313" key="2">
    <source>
        <dbReference type="Proteomes" id="UP000789405"/>
    </source>
</evidence>
<comment type="caution">
    <text evidence="1">The sequence shown here is derived from an EMBL/GenBank/DDBJ whole genome shotgun (WGS) entry which is preliminary data.</text>
</comment>
<dbReference type="AlphaFoldDB" id="A0A9N9A397"/>
<keyword evidence="2" id="KW-1185">Reference proteome</keyword>
<evidence type="ECO:0000313" key="1">
    <source>
        <dbReference type="EMBL" id="CAG8515295.1"/>
    </source>
</evidence>
<reference evidence="1" key="1">
    <citation type="submission" date="2021-06" db="EMBL/GenBank/DDBJ databases">
        <authorList>
            <person name="Kallberg Y."/>
            <person name="Tangrot J."/>
            <person name="Rosling A."/>
        </authorList>
    </citation>
    <scope>NUCLEOTIDE SEQUENCE</scope>
    <source>
        <strain evidence="1">MA453B</strain>
    </source>
</reference>